<dbReference type="AlphaFoldDB" id="S6B0L7"/>
<organism evidence="2">
    <name type="scientific">Babesia bovis</name>
    <dbReference type="NCBI Taxonomy" id="5865"/>
    <lineage>
        <taxon>Eukaryota</taxon>
        <taxon>Sar</taxon>
        <taxon>Alveolata</taxon>
        <taxon>Apicomplexa</taxon>
        <taxon>Aconoidasida</taxon>
        <taxon>Piroplasmida</taxon>
        <taxon>Babesiidae</taxon>
        <taxon>Babesia</taxon>
    </lineage>
</organism>
<evidence type="ECO:0000313" key="2">
    <source>
        <dbReference type="EMBL" id="BAN64873.1"/>
    </source>
</evidence>
<sequence length="254" mass="28793">MMRRKGKLTLHAQVKELKDDLSSSMLREGANRTALDEYMREIRAKMYQMESLCKINRIQMESQKADASTGVEQDHQHDNKEVDETTDSPCTMGSSADVNSAIETKTIDSKQSNPLEDTSCASASNGKCTIETNDTQTIDLAKMKSVFKETVVNLQKKVELLTEKLKEQVVRAYNYEQQINQMKPQIGTKKCECLRALEKSNATKMKRCWCKYKRIGELKRRISRASLKLDAMTIAAVVKGEALTTKRRKLEKAG</sequence>
<name>S6B0L7_BABBO</name>
<evidence type="ECO:0000256" key="1">
    <source>
        <dbReference type="SAM" id="MobiDB-lite"/>
    </source>
</evidence>
<accession>S6B0L7</accession>
<dbReference type="EMBL" id="AK441079">
    <property type="protein sequence ID" value="BAN64873.1"/>
    <property type="molecule type" value="mRNA"/>
</dbReference>
<feature type="compositionally biased region" description="Polar residues" evidence="1">
    <location>
        <begin position="87"/>
        <end position="99"/>
    </location>
</feature>
<dbReference type="VEuPathDB" id="PiroplasmaDB:BBOV_II001510"/>
<protein>
    <submittedName>
        <fullName evidence="2">Uncharacterized protein</fullName>
    </submittedName>
</protein>
<feature type="compositionally biased region" description="Basic and acidic residues" evidence="1">
    <location>
        <begin position="72"/>
        <end position="83"/>
    </location>
</feature>
<feature type="region of interest" description="Disordered" evidence="1">
    <location>
        <begin position="64"/>
        <end position="99"/>
    </location>
</feature>
<gene>
    <name evidence="2" type="primary">BBOV_II001510</name>
</gene>
<reference evidence="2" key="1">
    <citation type="journal article" date="2014" name="BMC Genomics">
        <title>The Babesia bovis gene and promoter model: an update from full-length EST analysis.</title>
        <authorList>
            <person name="Yamagishi J."/>
            <person name="Wakaguri H."/>
            <person name="Yokoyama N."/>
            <person name="Yamashita R."/>
            <person name="Suzuki Y."/>
            <person name="Xuan X."/>
            <person name="Igarashi I."/>
        </authorList>
    </citation>
    <scope>NUCLEOTIDE SEQUENCE</scope>
    <source>
        <strain evidence="2">Texas</strain>
    </source>
</reference>
<proteinExistence type="evidence at transcript level"/>